<dbReference type="CDD" id="cd00779">
    <property type="entry name" value="ProRS_core_prok"/>
    <property type="match status" value="1"/>
</dbReference>
<dbReference type="PRINTS" id="PR01046">
    <property type="entry name" value="TRNASYNTHPRO"/>
</dbReference>
<evidence type="ECO:0000256" key="8">
    <source>
        <dbReference type="ARBA" id="ARBA00022917"/>
    </source>
</evidence>
<dbReference type="SUPFAM" id="SSF55681">
    <property type="entry name" value="Class II aaRS and biotin synthetases"/>
    <property type="match status" value="1"/>
</dbReference>
<dbReference type="NCBIfam" id="NF006625">
    <property type="entry name" value="PRK09194.1"/>
    <property type="match status" value="1"/>
</dbReference>
<evidence type="ECO:0000256" key="11">
    <source>
        <dbReference type="ARBA" id="ARBA00047671"/>
    </source>
</evidence>
<dbReference type="GO" id="GO:0004827">
    <property type="term" value="F:proline-tRNA ligase activity"/>
    <property type="evidence" value="ECO:0007669"/>
    <property type="project" value="UniProtKB-EC"/>
</dbReference>
<dbReference type="FunFam" id="3.40.50.800:FF:000006">
    <property type="entry name" value="Proline--tRNA ligase"/>
    <property type="match status" value="1"/>
</dbReference>
<comment type="subunit">
    <text evidence="2">Homodimer.</text>
</comment>
<sequence>MRASSTLLSTLKETPADAEVISHQLMLRAGMVRKLASGLYTWLPMGLKVLRNVENIVREEMDKAGAQELLMPNIQPAELWQESARWEQYGPELLRLTDRHQRDFCFGPTHEEVITDIVKREIRSYKQLPVNFYQIQTKFRDEIRPRYGIMRAREFLMKDAYSFHVDSASLDETYKLMYETYNRIFERLGLSFRAVHADSGSIGGNVSHEFHVLADSGEDAIAFSDESEYAANIEFAEAVAPQGELPSPTKEKTAVNTPGKQTVEEVAEYLSVTPEGIIKTLLVVGETEPVVALLLRGDYELNTIKVEKLPQIAAPLTMVSGAQAQAAVSCAPGSIGPVGLTIPIVADHSVALMSDFICGANQEGQHFAGVNWHRDLPLPTMVDIRNVVNGDPSPDGVGHLVIRRGIEVGHIFQLGTKYSSAMQATCLNDQGKSVTLSMGCYGIGVSRIVAAAIEQHHDDKGIIWPDALAPYTVALLPMNYHKSARVRTAIEKIYNELIAAGITIFLDDRKERPGVMFADMELIGIPHRVVVGERSLDNNEVEYKSRRASDPEKIALESLVSFLNERIMC</sequence>
<dbReference type="InterPro" id="IPR036621">
    <property type="entry name" value="Anticodon-bd_dom_sf"/>
</dbReference>
<keyword evidence="8" id="KW-0648">Protein biosynthesis</keyword>
<dbReference type="InterPro" id="IPR033730">
    <property type="entry name" value="ProRS_core_prok"/>
</dbReference>
<dbReference type="Pfam" id="PF00587">
    <property type="entry name" value="tRNA-synt_2b"/>
    <property type="match status" value="1"/>
</dbReference>
<dbReference type="InterPro" id="IPR002314">
    <property type="entry name" value="aa-tRNA-synt_IIb"/>
</dbReference>
<organism evidence="13">
    <name type="scientific">hydrothermal vent metagenome</name>
    <dbReference type="NCBI Taxonomy" id="652676"/>
    <lineage>
        <taxon>unclassified sequences</taxon>
        <taxon>metagenomes</taxon>
        <taxon>ecological metagenomes</taxon>
    </lineage>
</organism>
<evidence type="ECO:0000256" key="1">
    <source>
        <dbReference type="ARBA" id="ARBA00004496"/>
    </source>
</evidence>
<dbReference type="InterPro" id="IPR004154">
    <property type="entry name" value="Anticodon-bd"/>
</dbReference>
<dbReference type="PANTHER" id="PTHR42753:SF2">
    <property type="entry name" value="PROLINE--TRNA LIGASE"/>
    <property type="match status" value="1"/>
</dbReference>
<dbReference type="Gene3D" id="3.40.50.800">
    <property type="entry name" value="Anticodon-binding domain"/>
    <property type="match status" value="1"/>
</dbReference>
<dbReference type="InterPro" id="IPR036754">
    <property type="entry name" value="YbaK/aa-tRNA-synt-asso_dom_sf"/>
</dbReference>
<dbReference type="NCBIfam" id="TIGR00409">
    <property type="entry name" value="proS_fam_II"/>
    <property type="match status" value="1"/>
</dbReference>
<dbReference type="Gene3D" id="3.30.930.10">
    <property type="entry name" value="Bira Bifunctional Protein, Domain 2"/>
    <property type="match status" value="2"/>
</dbReference>
<keyword evidence="5 13" id="KW-0436">Ligase</keyword>
<dbReference type="GO" id="GO:0006433">
    <property type="term" value="P:prolyl-tRNA aminoacylation"/>
    <property type="evidence" value="ECO:0007669"/>
    <property type="project" value="InterPro"/>
</dbReference>
<dbReference type="PANTHER" id="PTHR42753">
    <property type="entry name" value="MITOCHONDRIAL RIBOSOME PROTEIN L39/PROLYL-TRNA LIGASE FAMILY MEMBER"/>
    <property type="match status" value="1"/>
</dbReference>
<dbReference type="SUPFAM" id="SSF52954">
    <property type="entry name" value="Class II aaRS ABD-related"/>
    <property type="match status" value="1"/>
</dbReference>
<dbReference type="CDD" id="cd04334">
    <property type="entry name" value="ProRS-INS"/>
    <property type="match status" value="1"/>
</dbReference>
<keyword evidence="6" id="KW-0547">Nucleotide-binding</keyword>
<evidence type="ECO:0000256" key="2">
    <source>
        <dbReference type="ARBA" id="ARBA00011738"/>
    </source>
</evidence>
<protein>
    <recommendedName>
        <fullName evidence="3">proline--tRNA ligase</fullName>
        <ecNumber evidence="3">6.1.1.15</ecNumber>
    </recommendedName>
    <alternativeName>
        <fullName evidence="10">Prolyl-tRNA synthetase</fullName>
    </alternativeName>
</protein>
<dbReference type="Pfam" id="PF03129">
    <property type="entry name" value="HGTP_anticodon"/>
    <property type="match status" value="1"/>
</dbReference>
<dbReference type="AlphaFoldDB" id="A0A3B1A3E9"/>
<dbReference type="PROSITE" id="PS50862">
    <property type="entry name" value="AA_TRNA_LIGASE_II"/>
    <property type="match status" value="1"/>
</dbReference>
<evidence type="ECO:0000256" key="5">
    <source>
        <dbReference type="ARBA" id="ARBA00022598"/>
    </source>
</evidence>
<keyword evidence="4" id="KW-0963">Cytoplasm</keyword>
<dbReference type="InterPro" id="IPR002316">
    <property type="entry name" value="Pro-tRNA-ligase_IIa"/>
</dbReference>
<evidence type="ECO:0000313" key="13">
    <source>
        <dbReference type="EMBL" id="VAW87426.1"/>
    </source>
</evidence>
<dbReference type="InterPro" id="IPR023717">
    <property type="entry name" value="Pro-tRNA-Synthase_IIa_type1"/>
</dbReference>
<dbReference type="Pfam" id="PF04073">
    <property type="entry name" value="tRNA_edit"/>
    <property type="match status" value="1"/>
</dbReference>
<keyword evidence="9 13" id="KW-0030">Aminoacyl-tRNA synthetase</keyword>
<dbReference type="EMBL" id="UOFO01000123">
    <property type="protein sequence ID" value="VAW87426.1"/>
    <property type="molecule type" value="Genomic_DNA"/>
</dbReference>
<dbReference type="GO" id="GO:0005524">
    <property type="term" value="F:ATP binding"/>
    <property type="evidence" value="ECO:0007669"/>
    <property type="project" value="UniProtKB-KW"/>
</dbReference>
<gene>
    <name evidence="13" type="ORF">MNBD_GAMMA16-1805</name>
</gene>
<keyword evidence="7" id="KW-0067">ATP-binding</keyword>
<dbReference type="InterPro" id="IPR044140">
    <property type="entry name" value="ProRS_anticodon_short"/>
</dbReference>
<dbReference type="InterPro" id="IPR004500">
    <property type="entry name" value="Pro-tRNA-synth_IIa_bac-type"/>
</dbReference>
<evidence type="ECO:0000256" key="4">
    <source>
        <dbReference type="ARBA" id="ARBA00022490"/>
    </source>
</evidence>
<evidence type="ECO:0000259" key="12">
    <source>
        <dbReference type="PROSITE" id="PS50862"/>
    </source>
</evidence>
<dbReference type="CDD" id="cd00861">
    <property type="entry name" value="ProRS_anticodon_short"/>
    <property type="match status" value="1"/>
</dbReference>
<evidence type="ECO:0000256" key="7">
    <source>
        <dbReference type="ARBA" id="ARBA00022840"/>
    </source>
</evidence>
<accession>A0A3B1A3E9</accession>
<evidence type="ECO:0000256" key="9">
    <source>
        <dbReference type="ARBA" id="ARBA00023146"/>
    </source>
</evidence>
<dbReference type="FunFam" id="3.30.930.10:FF:000043">
    <property type="entry name" value="Proline--tRNA ligase"/>
    <property type="match status" value="1"/>
</dbReference>
<evidence type="ECO:0000256" key="6">
    <source>
        <dbReference type="ARBA" id="ARBA00022741"/>
    </source>
</evidence>
<dbReference type="InterPro" id="IPR045864">
    <property type="entry name" value="aa-tRNA-synth_II/BPL/LPL"/>
</dbReference>
<evidence type="ECO:0000256" key="3">
    <source>
        <dbReference type="ARBA" id="ARBA00012831"/>
    </source>
</evidence>
<proteinExistence type="inferred from homology"/>
<dbReference type="InterPro" id="IPR050062">
    <property type="entry name" value="Pro-tRNA_synthetase"/>
</dbReference>
<dbReference type="GO" id="GO:0005829">
    <property type="term" value="C:cytosol"/>
    <property type="evidence" value="ECO:0007669"/>
    <property type="project" value="TreeGrafter"/>
</dbReference>
<dbReference type="FunFam" id="3.30.930.10:FF:000097">
    <property type="entry name" value="Proline--tRNA ligase"/>
    <property type="match status" value="1"/>
</dbReference>
<reference evidence="13" key="1">
    <citation type="submission" date="2018-06" db="EMBL/GenBank/DDBJ databases">
        <authorList>
            <person name="Zhirakovskaya E."/>
        </authorList>
    </citation>
    <scope>NUCLEOTIDE SEQUENCE</scope>
</reference>
<dbReference type="HAMAP" id="MF_01569">
    <property type="entry name" value="Pro_tRNA_synth_type1"/>
    <property type="match status" value="1"/>
</dbReference>
<dbReference type="InterPro" id="IPR007214">
    <property type="entry name" value="YbaK/aa-tRNA-synth-assoc-dom"/>
</dbReference>
<name>A0A3B1A3E9_9ZZZZ</name>
<dbReference type="SUPFAM" id="SSF55826">
    <property type="entry name" value="YbaK/ProRS associated domain"/>
    <property type="match status" value="1"/>
</dbReference>
<dbReference type="PIRSF" id="PIRSF001535">
    <property type="entry name" value="ProRS_1"/>
    <property type="match status" value="1"/>
</dbReference>
<dbReference type="EC" id="6.1.1.15" evidence="3"/>
<dbReference type="InterPro" id="IPR006195">
    <property type="entry name" value="aa-tRNA-synth_II"/>
</dbReference>
<comment type="subcellular location">
    <subcellularLocation>
        <location evidence="1">Cytoplasm</location>
    </subcellularLocation>
</comment>
<evidence type="ECO:0000256" key="10">
    <source>
        <dbReference type="ARBA" id="ARBA00029731"/>
    </source>
</evidence>
<feature type="domain" description="Aminoacyl-transfer RNA synthetases class-II family profile" evidence="12">
    <location>
        <begin position="38"/>
        <end position="465"/>
    </location>
</feature>
<dbReference type="GO" id="GO:0002161">
    <property type="term" value="F:aminoacyl-tRNA deacylase activity"/>
    <property type="evidence" value="ECO:0007669"/>
    <property type="project" value="InterPro"/>
</dbReference>
<comment type="catalytic activity">
    <reaction evidence="11">
        <text>tRNA(Pro) + L-proline + ATP = L-prolyl-tRNA(Pro) + AMP + diphosphate</text>
        <dbReference type="Rhea" id="RHEA:14305"/>
        <dbReference type="Rhea" id="RHEA-COMP:9700"/>
        <dbReference type="Rhea" id="RHEA-COMP:9702"/>
        <dbReference type="ChEBI" id="CHEBI:30616"/>
        <dbReference type="ChEBI" id="CHEBI:33019"/>
        <dbReference type="ChEBI" id="CHEBI:60039"/>
        <dbReference type="ChEBI" id="CHEBI:78442"/>
        <dbReference type="ChEBI" id="CHEBI:78532"/>
        <dbReference type="ChEBI" id="CHEBI:456215"/>
        <dbReference type="EC" id="6.1.1.15"/>
    </reaction>
</comment>